<keyword evidence="3 10" id="KW-0963">Cytoplasm</keyword>
<feature type="active site" evidence="10">
    <location>
        <position position="100"/>
    </location>
</feature>
<keyword evidence="7 10" id="KW-0378">Hydrolase</keyword>
<dbReference type="EMBL" id="JBDODL010000029">
    <property type="protein sequence ID" value="MES1918226.1"/>
    <property type="molecule type" value="Genomic_DNA"/>
</dbReference>
<evidence type="ECO:0000256" key="5">
    <source>
        <dbReference type="ARBA" id="ARBA00022737"/>
    </source>
</evidence>
<dbReference type="PROSITE" id="PS52044">
    <property type="entry name" value="VLRF1"/>
    <property type="match status" value="1"/>
</dbReference>
<proteinExistence type="inferred from homology"/>
<name>A0ABV2AEY8_9EUKA</name>
<evidence type="ECO:0000259" key="11">
    <source>
        <dbReference type="PROSITE" id="PS52044"/>
    </source>
</evidence>
<comment type="subcellular location">
    <subcellularLocation>
        <location evidence="1">Cytoplasm</location>
    </subcellularLocation>
</comment>
<dbReference type="PANTHER" id="PTHR16036">
    <property type="entry name" value="ANKYRIN REPEAT AND ZINC FINGER DOMAIN-CONTAINING PROTEIN 1"/>
    <property type="match status" value="1"/>
</dbReference>
<keyword evidence="8" id="KW-0040">ANK repeat</keyword>
<organism evidence="12 13">
    <name type="scientific">Bonamia ostreae</name>
    <dbReference type="NCBI Taxonomy" id="126728"/>
    <lineage>
        <taxon>Eukaryota</taxon>
        <taxon>Sar</taxon>
        <taxon>Rhizaria</taxon>
        <taxon>Endomyxa</taxon>
        <taxon>Ascetosporea</taxon>
        <taxon>Haplosporida</taxon>
        <taxon>Bonamia</taxon>
    </lineage>
</organism>
<evidence type="ECO:0000256" key="9">
    <source>
        <dbReference type="ARBA" id="ARBA00023054"/>
    </source>
</evidence>
<sequence>KNQKCVENCLKSDFRFYGETENDMILINNSKNHKLIIRKEIYKMGTENQIFSIKNLKEKSLLFVICIGGKFAAAIFRNGVAVEHTTLSRYVIRQKQGGRQISIESKHSAGSHMRLYHEKRLGEDIHAIFKKWQNFVLNLDLIYVHAPGKINSGHVFGPDGVLLNLQDGRISKFPLVPQKATFGDILAAEKKTSFVEWVSPKGCCDEF</sequence>
<evidence type="ECO:0000256" key="8">
    <source>
        <dbReference type="ARBA" id="ARBA00023043"/>
    </source>
</evidence>
<evidence type="ECO:0000256" key="3">
    <source>
        <dbReference type="ARBA" id="ARBA00022490"/>
    </source>
</evidence>
<keyword evidence="6 10" id="KW-0255">Endonuclease</keyword>
<evidence type="ECO:0000256" key="4">
    <source>
        <dbReference type="ARBA" id="ARBA00022722"/>
    </source>
</evidence>
<keyword evidence="9" id="KW-0175">Coiled coil</keyword>
<comment type="domain">
    <text evidence="10">The VLRF1 domain mediates binding to the 60S ribosomal subunit.</text>
</comment>
<protein>
    <recommendedName>
        <fullName evidence="11">VLRF1 domain-containing protein</fullName>
    </recommendedName>
</protein>
<keyword evidence="4 10" id="KW-0540">Nuclease</keyword>
<comment type="caution">
    <text evidence="12">The sequence shown here is derived from an EMBL/GenBank/DDBJ whole genome shotgun (WGS) entry which is preliminary data.</text>
</comment>
<evidence type="ECO:0000256" key="6">
    <source>
        <dbReference type="ARBA" id="ARBA00022759"/>
    </source>
</evidence>
<feature type="domain" description="VLRF1" evidence="11">
    <location>
        <begin position="57"/>
        <end position="195"/>
    </location>
</feature>
<evidence type="ECO:0000256" key="7">
    <source>
        <dbReference type="ARBA" id="ARBA00022801"/>
    </source>
</evidence>
<keyword evidence="13" id="KW-1185">Reference proteome</keyword>
<evidence type="ECO:0000313" key="13">
    <source>
        <dbReference type="Proteomes" id="UP001439008"/>
    </source>
</evidence>
<keyword evidence="5" id="KW-0677">Repeat</keyword>
<dbReference type="InterPro" id="IPR047139">
    <property type="entry name" value="ANKZ1/VMS1"/>
</dbReference>
<dbReference type="Pfam" id="PF18826">
    <property type="entry name" value="bVLRF1"/>
    <property type="match status" value="1"/>
</dbReference>
<evidence type="ECO:0000256" key="10">
    <source>
        <dbReference type="PROSITE-ProRule" id="PRU01389"/>
    </source>
</evidence>
<evidence type="ECO:0000256" key="1">
    <source>
        <dbReference type="ARBA" id="ARBA00004496"/>
    </source>
</evidence>
<reference evidence="12 13" key="1">
    <citation type="journal article" date="2024" name="BMC Biol.">
        <title>Comparative genomics of Ascetosporea gives new insight into the evolutionary basis for animal parasitism in Rhizaria.</title>
        <authorList>
            <person name="Hiltunen Thoren M."/>
            <person name="Onut-Brannstrom I."/>
            <person name="Alfjorden A."/>
            <person name="Peckova H."/>
            <person name="Swords F."/>
            <person name="Hooper C."/>
            <person name="Holzer A.S."/>
            <person name="Bass D."/>
            <person name="Burki F."/>
        </authorList>
    </citation>
    <scope>NUCLEOTIDE SEQUENCE [LARGE SCALE GENOMIC DNA]</scope>
    <source>
        <strain evidence="12">20-A016</strain>
    </source>
</reference>
<dbReference type="InterPro" id="IPR041175">
    <property type="entry name" value="VLRF1/Vms1"/>
</dbReference>
<evidence type="ECO:0000313" key="12">
    <source>
        <dbReference type="EMBL" id="MES1918226.1"/>
    </source>
</evidence>
<gene>
    <name evidence="12" type="ORF">MHBO_000227</name>
</gene>
<dbReference type="Proteomes" id="UP001439008">
    <property type="component" value="Unassembled WGS sequence"/>
</dbReference>
<evidence type="ECO:0000256" key="2">
    <source>
        <dbReference type="ARBA" id="ARBA00009262"/>
    </source>
</evidence>
<accession>A0ABV2AEY8</accession>
<feature type="non-terminal residue" evidence="12">
    <location>
        <position position="1"/>
    </location>
</feature>
<comment type="similarity">
    <text evidence="2 10">Belongs to the ANKZF1/VMS1 family.</text>
</comment>
<dbReference type="PANTHER" id="PTHR16036:SF2">
    <property type="entry name" value="TRNA ENDONUCLEASE ANKZF1"/>
    <property type="match status" value="1"/>
</dbReference>